<protein>
    <recommendedName>
        <fullName evidence="3">thioredoxin-dependent peroxiredoxin</fullName>
        <ecNumber evidence="3">1.11.1.24</ecNumber>
    </recommendedName>
    <alternativeName>
        <fullName evidence="9">Thioredoxin peroxidase</fullName>
    </alternativeName>
    <alternativeName>
        <fullName evidence="11">Thioredoxin-dependent peroxiredoxin Bcp</fullName>
    </alternativeName>
</protein>
<evidence type="ECO:0000256" key="9">
    <source>
        <dbReference type="ARBA" id="ARBA00032824"/>
    </source>
</evidence>
<evidence type="ECO:0000259" key="13">
    <source>
        <dbReference type="PROSITE" id="PS51352"/>
    </source>
</evidence>
<dbReference type="InterPro" id="IPR050924">
    <property type="entry name" value="Peroxiredoxin_BCP/PrxQ"/>
</dbReference>
<proteinExistence type="inferred from homology"/>
<gene>
    <name evidence="14" type="primary">bcp</name>
    <name evidence="14" type="ORF">GCM10023091_21040</name>
</gene>
<dbReference type="SUPFAM" id="SSF52833">
    <property type="entry name" value="Thioredoxin-like"/>
    <property type="match status" value="1"/>
</dbReference>
<dbReference type="InterPro" id="IPR000866">
    <property type="entry name" value="AhpC/TSA"/>
</dbReference>
<evidence type="ECO:0000256" key="2">
    <source>
        <dbReference type="ARBA" id="ARBA00011245"/>
    </source>
</evidence>
<dbReference type="EC" id="1.11.1.24" evidence="3"/>
<keyword evidence="8" id="KW-0676">Redox-active center</keyword>
<keyword evidence="5" id="KW-0049">Antioxidant</keyword>
<evidence type="ECO:0000313" key="14">
    <source>
        <dbReference type="EMBL" id="GAA4439193.1"/>
    </source>
</evidence>
<comment type="function">
    <text evidence="1">Thiol-specific peroxidase that catalyzes the reduction of hydrogen peroxide and organic hydroperoxides to water and alcohols, respectively. Plays a role in cell protection against oxidative stress by detoxifying peroxides and as sensor of hydrogen peroxide-mediated signaling events.</text>
</comment>
<dbReference type="NCBIfam" id="NF006960">
    <property type="entry name" value="PRK09437.1"/>
    <property type="match status" value="1"/>
</dbReference>
<dbReference type="RefSeq" id="WP_345028663.1">
    <property type="nucleotide sequence ID" value="NZ_BAABEY010000020.1"/>
</dbReference>
<evidence type="ECO:0000256" key="7">
    <source>
        <dbReference type="ARBA" id="ARBA00023157"/>
    </source>
</evidence>
<evidence type="ECO:0000256" key="10">
    <source>
        <dbReference type="ARBA" id="ARBA00038489"/>
    </source>
</evidence>
<comment type="similarity">
    <text evidence="10">Belongs to the peroxiredoxin family. BCP/PrxQ subfamily.</text>
</comment>
<evidence type="ECO:0000256" key="8">
    <source>
        <dbReference type="ARBA" id="ARBA00023284"/>
    </source>
</evidence>
<keyword evidence="4 14" id="KW-0575">Peroxidase</keyword>
<keyword evidence="7" id="KW-1015">Disulfide bond</keyword>
<dbReference type="PROSITE" id="PS51352">
    <property type="entry name" value="THIOREDOXIN_2"/>
    <property type="match status" value="1"/>
</dbReference>
<comment type="catalytic activity">
    <reaction evidence="12">
        <text>a hydroperoxide + [thioredoxin]-dithiol = an alcohol + [thioredoxin]-disulfide + H2O</text>
        <dbReference type="Rhea" id="RHEA:62620"/>
        <dbReference type="Rhea" id="RHEA-COMP:10698"/>
        <dbReference type="Rhea" id="RHEA-COMP:10700"/>
        <dbReference type="ChEBI" id="CHEBI:15377"/>
        <dbReference type="ChEBI" id="CHEBI:29950"/>
        <dbReference type="ChEBI" id="CHEBI:30879"/>
        <dbReference type="ChEBI" id="CHEBI:35924"/>
        <dbReference type="ChEBI" id="CHEBI:50058"/>
        <dbReference type="EC" id="1.11.1.24"/>
    </reaction>
</comment>
<dbReference type="Gene3D" id="3.40.30.10">
    <property type="entry name" value="Glutaredoxin"/>
    <property type="match status" value="1"/>
</dbReference>
<name>A0ABP8LYZ2_9BACT</name>
<dbReference type="InterPro" id="IPR024706">
    <property type="entry name" value="Peroxiredoxin_AhpC-typ"/>
</dbReference>
<keyword evidence="6" id="KW-0560">Oxidoreductase</keyword>
<dbReference type="Pfam" id="PF00578">
    <property type="entry name" value="AhpC-TSA"/>
    <property type="match status" value="1"/>
</dbReference>
<feature type="domain" description="Thioredoxin" evidence="13">
    <location>
        <begin position="3"/>
        <end position="149"/>
    </location>
</feature>
<accession>A0ABP8LYZ2</accession>
<evidence type="ECO:0000256" key="5">
    <source>
        <dbReference type="ARBA" id="ARBA00022862"/>
    </source>
</evidence>
<dbReference type="EMBL" id="BAABEY010000020">
    <property type="protein sequence ID" value="GAA4439193.1"/>
    <property type="molecule type" value="Genomic_DNA"/>
</dbReference>
<comment type="subunit">
    <text evidence="2">Monomer.</text>
</comment>
<dbReference type="Proteomes" id="UP001501508">
    <property type="component" value="Unassembled WGS sequence"/>
</dbReference>
<evidence type="ECO:0000256" key="4">
    <source>
        <dbReference type="ARBA" id="ARBA00022559"/>
    </source>
</evidence>
<evidence type="ECO:0000256" key="3">
    <source>
        <dbReference type="ARBA" id="ARBA00013017"/>
    </source>
</evidence>
<evidence type="ECO:0000313" key="15">
    <source>
        <dbReference type="Proteomes" id="UP001501508"/>
    </source>
</evidence>
<dbReference type="CDD" id="cd03017">
    <property type="entry name" value="PRX_BCP"/>
    <property type="match status" value="1"/>
</dbReference>
<evidence type="ECO:0000256" key="1">
    <source>
        <dbReference type="ARBA" id="ARBA00003330"/>
    </source>
</evidence>
<evidence type="ECO:0000256" key="12">
    <source>
        <dbReference type="ARBA" id="ARBA00049091"/>
    </source>
</evidence>
<keyword evidence="15" id="KW-1185">Reference proteome</keyword>
<dbReference type="PIRSF" id="PIRSF000239">
    <property type="entry name" value="AHPC"/>
    <property type="match status" value="1"/>
</dbReference>
<dbReference type="InterPro" id="IPR036249">
    <property type="entry name" value="Thioredoxin-like_sf"/>
</dbReference>
<organism evidence="14 15">
    <name type="scientific">Ravibacter arvi</name>
    <dbReference type="NCBI Taxonomy" id="2051041"/>
    <lineage>
        <taxon>Bacteria</taxon>
        <taxon>Pseudomonadati</taxon>
        <taxon>Bacteroidota</taxon>
        <taxon>Cytophagia</taxon>
        <taxon>Cytophagales</taxon>
        <taxon>Spirosomataceae</taxon>
        <taxon>Ravibacter</taxon>
    </lineage>
</organism>
<reference evidence="15" key="1">
    <citation type="journal article" date="2019" name="Int. J. Syst. Evol. Microbiol.">
        <title>The Global Catalogue of Microorganisms (GCM) 10K type strain sequencing project: providing services to taxonomists for standard genome sequencing and annotation.</title>
        <authorList>
            <consortium name="The Broad Institute Genomics Platform"/>
            <consortium name="The Broad Institute Genome Sequencing Center for Infectious Disease"/>
            <person name="Wu L."/>
            <person name="Ma J."/>
        </authorList>
    </citation>
    <scope>NUCLEOTIDE SEQUENCE [LARGE SCALE GENOMIC DNA]</scope>
    <source>
        <strain evidence="15">JCM 31920</strain>
    </source>
</reference>
<evidence type="ECO:0000256" key="6">
    <source>
        <dbReference type="ARBA" id="ARBA00023002"/>
    </source>
</evidence>
<evidence type="ECO:0000256" key="11">
    <source>
        <dbReference type="ARBA" id="ARBA00042639"/>
    </source>
</evidence>
<dbReference type="PANTHER" id="PTHR42801">
    <property type="entry name" value="THIOREDOXIN-DEPENDENT PEROXIDE REDUCTASE"/>
    <property type="match status" value="1"/>
</dbReference>
<sequence length="149" mass="17171">MMPSVGEKAPDFREKDQDGNWVKLSDFRGSKLVLYFYPQDATPTCTTQACNLRDNYEALLKQGYKILGVSPDDEKSHRKFIAKYELPFPLLADTERRMIEAYGVWGEKKMYGRTYMGVFRTTFVIDEKGKILEIISKVKSKDHTSQILG</sequence>
<dbReference type="GO" id="GO:0004601">
    <property type="term" value="F:peroxidase activity"/>
    <property type="evidence" value="ECO:0007669"/>
    <property type="project" value="UniProtKB-KW"/>
</dbReference>
<dbReference type="InterPro" id="IPR013766">
    <property type="entry name" value="Thioredoxin_domain"/>
</dbReference>
<dbReference type="PANTHER" id="PTHR42801:SF4">
    <property type="entry name" value="AHPC_TSA FAMILY PROTEIN"/>
    <property type="match status" value="1"/>
</dbReference>
<comment type="caution">
    <text evidence="14">The sequence shown here is derived from an EMBL/GenBank/DDBJ whole genome shotgun (WGS) entry which is preliminary data.</text>
</comment>